<dbReference type="Proteomes" id="UP001519289">
    <property type="component" value="Unassembled WGS sequence"/>
</dbReference>
<reference evidence="2 3" key="1">
    <citation type="submission" date="2021-03" db="EMBL/GenBank/DDBJ databases">
        <title>Genomic Encyclopedia of Type Strains, Phase IV (KMG-IV): sequencing the most valuable type-strain genomes for metagenomic binning, comparative biology and taxonomic classification.</title>
        <authorList>
            <person name="Goeker M."/>
        </authorList>
    </citation>
    <scope>NUCLEOTIDE SEQUENCE [LARGE SCALE GENOMIC DNA]</scope>
    <source>
        <strain evidence="2 3">DSM 27138</strain>
    </source>
</reference>
<organism evidence="2 3">
    <name type="scientific">Symbiobacterium terraclitae</name>
    <dbReference type="NCBI Taxonomy" id="557451"/>
    <lineage>
        <taxon>Bacteria</taxon>
        <taxon>Bacillati</taxon>
        <taxon>Bacillota</taxon>
        <taxon>Clostridia</taxon>
        <taxon>Eubacteriales</taxon>
        <taxon>Symbiobacteriaceae</taxon>
        <taxon>Symbiobacterium</taxon>
    </lineage>
</organism>
<evidence type="ECO:0000313" key="3">
    <source>
        <dbReference type="Proteomes" id="UP001519289"/>
    </source>
</evidence>
<dbReference type="InterPro" id="IPR039248">
    <property type="entry name" value="Ptase_RsbX"/>
</dbReference>
<dbReference type="Gene3D" id="3.60.40.10">
    <property type="entry name" value="PPM-type phosphatase domain"/>
    <property type="match status" value="1"/>
</dbReference>
<dbReference type="InterPro" id="IPR036457">
    <property type="entry name" value="PPM-type-like_dom_sf"/>
</dbReference>
<accession>A0ABS4JRU3</accession>
<protein>
    <submittedName>
        <fullName evidence="2">Serine phosphatase RsbU (Regulator of sigma subunit)</fullName>
    </submittedName>
</protein>
<comment type="caution">
    <text evidence="2">The sequence shown here is derived from an EMBL/GenBank/DDBJ whole genome shotgun (WGS) entry which is preliminary data.</text>
</comment>
<gene>
    <name evidence="2" type="ORF">J2Z79_001648</name>
</gene>
<dbReference type="SMART" id="SM00331">
    <property type="entry name" value="PP2C_SIG"/>
    <property type="match status" value="1"/>
</dbReference>
<dbReference type="PANTHER" id="PTHR35801">
    <property type="entry name" value="PHOSPHOSERINE PHOSPHATASE RSBX"/>
    <property type="match status" value="1"/>
</dbReference>
<dbReference type="EMBL" id="JAGGLG010000011">
    <property type="protein sequence ID" value="MBP2018247.1"/>
    <property type="molecule type" value="Genomic_DNA"/>
</dbReference>
<evidence type="ECO:0000313" key="2">
    <source>
        <dbReference type="EMBL" id="MBP2018247.1"/>
    </source>
</evidence>
<evidence type="ECO:0000259" key="1">
    <source>
        <dbReference type="SMART" id="SM00331"/>
    </source>
</evidence>
<name>A0ABS4JRU3_9FIRM</name>
<sequence length="234" mass="25244">MQVTMAVAKVPKFGLTESGDSVELVERPRGGVTGILADGQQHGPPAKRLSQLVVAKAMHLVADGVRDGAVARGVHDYLYAVRNGKVTTELVLLSADTRTRTLVVTRNTHVPVLIRRADGSILRLDEPVEPIGMRETLRPVIAEIPLETGLAALACTDGVLSAGRRYGREWPVERLEELLRAADPDDMQALADRVLAEAMALDEGRPADDMSVLVVGVGDAGGDRIRRMSVTMKW</sequence>
<feature type="domain" description="PPM-type phosphatase" evidence="1">
    <location>
        <begin position="2"/>
        <end position="217"/>
    </location>
</feature>
<keyword evidence="3" id="KW-1185">Reference proteome</keyword>
<dbReference type="RefSeq" id="WP_209466380.1">
    <property type="nucleotide sequence ID" value="NZ_JAGGLG010000011.1"/>
</dbReference>
<proteinExistence type="predicted"/>
<dbReference type="InterPro" id="IPR001932">
    <property type="entry name" value="PPM-type_phosphatase-like_dom"/>
</dbReference>
<dbReference type="SUPFAM" id="SSF81606">
    <property type="entry name" value="PP2C-like"/>
    <property type="match status" value="1"/>
</dbReference>
<dbReference type="PANTHER" id="PTHR35801:SF1">
    <property type="entry name" value="PHOSPHOSERINE PHOSPHATASE RSBX"/>
    <property type="match status" value="1"/>
</dbReference>
<dbReference type="Pfam" id="PF07228">
    <property type="entry name" value="SpoIIE"/>
    <property type="match status" value="1"/>
</dbReference>